<evidence type="ECO:0000256" key="5">
    <source>
        <dbReference type="RuleBase" id="RU362118"/>
    </source>
</evidence>
<dbReference type="PANTHER" id="PTHR43797:SF2">
    <property type="entry name" value="HOMOCYSTEINE_CYSTEINE SYNTHASE"/>
    <property type="match status" value="1"/>
</dbReference>
<dbReference type="InterPro" id="IPR015424">
    <property type="entry name" value="PyrdxlP-dep_Trfase"/>
</dbReference>
<dbReference type="Pfam" id="PF01053">
    <property type="entry name" value="Cys_Met_Meta_PP"/>
    <property type="match status" value="1"/>
</dbReference>
<gene>
    <name evidence="6" type="ORF">QFZ26_000526</name>
</gene>
<dbReference type="InterPro" id="IPR006235">
    <property type="entry name" value="OAc-hSer/O-AcSer_sulfhydrylase"/>
</dbReference>
<dbReference type="CDD" id="cd00614">
    <property type="entry name" value="CGS_like"/>
    <property type="match status" value="1"/>
</dbReference>
<dbReference type="PANTHER" id="PTHR43797">
    <property type="entry name" value="HOMOCYSTEINE/CYSTEINE SYNTHASE"/>
    <property type="match status" value="1"/>
</dbReference>
<dbReference type="Gene3D" id="3.90.1150.10">
    <property type="entry name" value="Aspartate Aminotransferase, domain 1"/>
    <property type="match status" value="1"/>
</dbReference>
<dbReference type="PIRSF" id="PIRSF001434">
    <property type="entry name" value="CGS"/>
    <property type="match status" value="1"/>
</dbReference>
<organism evidence="6 7">
    <name type="scientific">Agromyces ramosus</name>
    <dbReference type="NCBI Taxonomy" id="33879"/>
    <lineage>
        <taxon>Bacteria</taxon>
        <taxon>Bacillati</taxon>
        <taxon>Actinomycetota</taxon>
        <taxon>Actinomycetes</taxon>
        <taxon>Micrococcales</taxon>
        <taxon>Microbacteriaceae</taxon>
        <taxon>Agromyces</taxon>
    </lineage>
</organism>
<sequence length="431" mass="46009">MADREYGFKTRAIHAGNIPDQVTGARALPIYQTSAFVFDDTADAAARFALQKYGNIYSRLANPTVASFEERVASLEGGLGAVATASGLSAQYITFASLAGTGDHIVASANLYGGSITQLDVTLRRFGIETTFVSSSDADDYAAAITDRTKALFVETIANPSGEIADLEALADVAHAHGIPFIVDSTIPTPYLNRPIEWGADIVTHSATKFLGGHGTTLGGVVVESGRFHWHSDKFPLFGQPVPSYGGLEWSGNFGEYAFLTRLRAEQLRDIGPSLAPHSAFLLAQGVETLPYRIQAHIDNARAVAEWLVADSRIERVFWAGLPEHPHHERAQKYLPKGPGSVFSFEVKGGRAVGQKLIESVNLASHLANIGDAKTLIIHPASTTHAQLSEQQLVDAGVLPGVVRLSVGIEDVEDIIDDLDQALTAATGGAR</sequence>
<accession>A0ABU0R4H0</accession>
<name>A0ABU0R4H0_9MICO</name>
<dbReference type="NCBIfam" id="TIGR01326">
    <property type="entry name" value="OAH_OAS_sulfhy"/>
    <property type="match status" value="1"/>
</dbReference>
<evidence type="ECO:0000313" key="6">
    <source>
        <dbReference type="EMBL" id="MDQ0892971.1"/>
    </source>
</evidence>
<dbReference type="EMBL" id="JAUSYY010000001">
    <property type="protein sequence ID" value="MDQ0892971.1"/>
    <property type="molecule type" value="Genomic_DNA"/>
</dbReference>
<dbReference type="InterPro" id="IPR015422">
    <property type="entry name" value="PyrdxlP-dep_Trfase_small"/>
</dbReference>
<dbReference type="EC" id="2.5.1.49" evidence="6"/>
<keyword evidence="7" id="KW-1185">Reference proteome</keyword>
<proteinExistence type="inferred from homology"/>
<comment type="similarity">
    <text evidence="2 5">Belongs to the trans-sulfuration enzymes family.</text>
</comment>
<evidence type="ECO:0000313" key="7">
    <source>
        <dbReference type="Proteomes" id="UP001239083"/>
    </source>
</evidence>
<evidence type="ECO:0000256" key="2">
    <source>
        <dbReference type="ARBA" id="ARBA00009077"/>
    </source>
</evidence>
<dbReference type="GO" id="GO:0003961">
    <property type="term" value="F:O-acetylhomoserine aminocarboxypropyltransferase activity"/>
    <property type="evidence" value="ECO:0007669"/>
    <property type="project" value="UniProtKB-EC"/>
</dbReference>
<dbReference type="RefSeq" id="WP_307039010.1">
    <property type="nucleotide sequence ID" value="NZ_JAUSYY010000001.1"/>
</dbReference>
<dbReference type="SUPFAM" id="SSF53383">
    <property type="entry name" value="PLP-dependent transferases"/>
    <property type="match status" value="1"/>
</dbReference>
<dbReference type="Proteomes" id="UP001239083">
    <property type="component" value="Unassembled WGS sequence"/>
</dbReference>
<evidence type="ECO:0000256" key="1">
    <source>
        <dbReference type="ARBA" id="ARBA00001933"/>
    </source>
</evidence>
<evidence type="ECO:0000256" key="4">
    <source>
        <dbReference type="ARBA" id="ARBA00022898"/>
    </source>
</evidence>
<keyword evidence="4 5" id="KW-0663">Pyridoxal phosphate</keyword>
<comment type="cofactor">
    <cofactor evidence="1 5">
        <name>pyridoxal 5'-phosphate</name>
        <dbReference type="ChEBI" id="CHEBI:597326"/>
    </cofactor>
</comment>
<reference evidence="6 7" key="1">
    <citation type="submission" date="2023-07" db="EMBL/GenBank/DDBJ databases">
        <title>Comparative genomics of wheat-associated soil bacteria to identify genetic determinants of phenazine resistance.</title>
        <authorList>
            <person name="Mouncey N."/>
        </authorList>
    </citation>
    <scope>NUCLEOTIDE SEQUENCE [LARGE SCALE GENOMIC DNA]</scope>
    <source>
        <strain evidence="6 7">V3I3</strain>
    </source>
</reference>
<dbReference type="InterPro" id="IPR015421">
    <property type="entry name" value="PyrdxlP-dep_Trfase_major"/>
</dbReference>
<evidence type="ECO:0000256" key="3">
    <source>
        <dbReference type="ARBA" id="ARBA00022679"/>
    </source>
</evidence>
<dbReference type="InterPro" id="IPR000277">
    <property type="entry name" value="Cys/Met-Metab_PyrdxlP-dep_enz"/>
</dbReference>
<dbReference type="Gene3D" id="3.40.640.10">
    <property type="entry name" value="Type I PLP-dependent aspartate aminotransferase-like (Major domain)"/>
    <property type="match status" value="1"/>
</dbReference>
<dbReference type="InterPro" id="IPR054542">
    <property type="entry name" value="Cys_met_metab_PP"/>
</dbReference>
<comment type="caution">
    <text evidence="6">The sequence shown here is derived from an EMBL/GenBank/DDBJ whole genome shotgun (WGS) entry which is preliminary data.</text>
</comment>
<protein>
    <submittedName>
        <fullName evidence="6">O-acetylhomoserine (Thiol)-lyase</fullName>
        <ecNumber evidence="6">2.5.1.49</ecNumber>
    </submittedName>
</protein>
<keyword evidence="3 6" id="KW-0808">Transferase</keyword>
<dbReference type="PROSITE" id="PS00868">
    <property type="entry name" value="CYS_MET_METAB_PP"/>
    <property type="match status" value="1"/>
</dbReference>